<dbReference type="AlphaFoldDB" id="A0A0J7Z1Z1"/>
<dbReference type="Proteomes" id="UP000037432">
    <property type="component" value="Unassembled WGS sequence"/>
</dbReference>
<sequence length="237" mass="25806">MRDAGLPGHVHHPWRPVHVTRPSAFNPSRRPCVHRRYCHRPRAASPQRLDKIRTGIAAVSCISAHCPSGASDPAEIVTRTSRPAEVKAAASAVYGAARVEDDTERTLDGELSKPAVVLKDAPDSRAAKDTIDDLRTAVHRVLGVLILVALGIDHNIFLMHRVQEETGRLDCIGVLLGTFLVRTVLVPVFALPGTGRDTSPGSVTGCDPYGTDTFQPALTPCLLTLWRRQRRPQNVCL</sequence>
<feature type="transmembrane region" description="Helical" evidence="2">
    <location>
        <begin position="137"/>
        <end position="157"/>
    </location>
</feature>
<evidence type="ECO:0000313" key="3">
    <source>
        <dbReference type="EMBL" id="KMS69343.1"/>
    </source>
</evidence>
<feature type="region of interest" description="Disordered" evidence="1">
    <location>
        <begin position="1"/>
        <end position="22"/>
    </location>
</feature>
<evidence type="ECO:0000256" key="2">
    <source>
        <dbReference type="SAM" id="Phobius"/>
    </source>
</evidence>
<evidence type="ECO:0000313" key="4">
    <source>
        <dbReference type="Proteomes" id="UP000037432"/>
    </source>
</evidence>
<accession>A0A0J7Z1Z1</accession>
<comment type="caution">
    <text evidence="3">The sequence shown here is derived from an EMBL/GenBank/DDBJ whole genome shotgun (WGS) entry which is preliminary data.</text>
</comment>
<keyword evidence="2" id="KW-1133">Transmembrane helix</keyword>
<feature type="transmembrane region" description="Helical" evidence="2">
    <location>
        <begin position="169"/>
        <end position="190"/>
    </location>
</feature>
<dbReference type="PATRIC" id="fig|1938.3.peg.7355"/>
<name>A0A0J7Z1Z1_STRVR</name>
<proteinExistence type="predicted"/>
<keyword evidence="2" id="KW-0812">Transmembrane</keyword>
<keyword evidence="2" id="KW-0472">Membrane</keyword>
<reference evidence="3 4" key="1">
    <citation type="submission" date="2015-06" db="EMBL/GenBank/DDBJ databases">
        <authorList>
            <person name="Ju K.-S."/>
            <person name="Doroghazi J.R."/>
            <person name="Metcalf W.W."/>
        </authorList>
    </citation>
    <scope>NUCLEOTIDE SEQUENCE [LARGE SCALE GENOMIC DNA]</scope>
    <source>
        <strain evidence="3 4">NRRL 3414</strain>
    </source>
</reference>
<protein>
    <submittedName>
        <fullName evidence="3">Uncharacterized protein</fullName>
    </submittedName>
</protein>
<evidence type="ECO:0000256" key="1">
    <source>
        <dbReference type="SAM" id="MobiDB-lite"/>
    </source>
</evidence>
<organism evidence="3 4">
    <name type="scientific">Streptomyces viridochromogenes</name>
    <dbReference type="NCBI Taxonomy" id="1938"/>
    <lineage>
        <taxon>Bacteria</taxon>
        <taxon>Bacillati</taxon>
        <taxon>Actinomycetota</taxon>
        <taxon>Actinomycetes</taxon>
        <taxon>Kitasatosporales</taxon>
        <taxon>Streptomycetaceae</taxon>
        <taxon>Streptomyces</taxon>
    </lineage>
</organism>
<gene>
    <name evidence="3" type="ORF">ACM01_35275</name>
</gene>
<dbReference type="EMBL" id="LFNT01000061">
    <property type="protein sequence ID" value="KMS69343.1"/>
    <property type="molecule type" value="Genomic_DNA"/>
</dbReference>